<evidence type="ECO:0000313" key="17">
    <source>
        <dbReference type="Proteomes" id="UP000502179"/>
    </source>
</evidence>
<evidence type="ECO:0000256" key="2">
    <source>
        <dbReference type="ARBA" id="ARBA00009409"/>
    </source>
</evidence>
<dbReference type="GO" id="GO:0034039">
    <property type="term" value="F:8-oxo-7,8-dihydroguanine DNA N-glycosylase activity"/>
    <property type="evidence" value="ECO:0007669"/>
    <property type="project" value="TreeGrafter"/>
</dbReference>
<dbReference type="Pfam" id="PF06827">
    <property type="entry name" value="zf-FPG_IleRS"/>
    <property type="match status" value="1"/>
</dbReference>
<evidence type="ECO:0000256" key="11">
    <source>
        <dbReference type="ARBA" id="ARBA00023239"/>
    </source>
</evidence>
<dbReference type="GO" id="GO:0006284">
    <property type="term" value="P:base-excision repair"/>
    <property type="evidence" value="ECO:0007669"/>
    <property type="project" value="InterPro"/>
</dbReference>
<feature type="active site" description="Proton donor" evidence="15">
    <location>
        <position position="3"/>
    </location>
</feature>
<dbReference type="SMART" id="SM01232">
    <property type="entry name" value="H2TH"/>
    <property type="match status" value="1"/>
</dbReference>
<dbReference type="SUPFAM" id="SSF57716">
    <property type="entry name" value="Glucocorticoid receptor-like (DNA-binding domain)"/>
    <property type="match status" value="1"/>
</dbReference>
<feature type="active site" description="Proton donor; for beta-elimination activity" evidence="15">
    <location>
        <position position="57"/>
    </location>
</feature>
<dbReference type="Pfam" id="PF01149">
    <property type="entry name" value="Fapy_DNA_glyco"/>
    <property type="match status" value="1"/>
</dbReference>
<evidence type="ECO:0000256" key="13">
    <source>
        <dbReference type="ARBA" id="ARBA00023295"/>
    </source>
</evidence>
<dbReference type="InterPro" id="IPR012319">
    <property type="entry name" value="FPG_cat"/>
</dbReference>
<dbReference type="EMBL" id="CP048877">
    <property type="protein sequence ID" value="QIJ71375.1"/>
    <property type="molecule type" value="Genomic_DNA"/>
</dbReference>
<dbReference type="InterPro" id="IPR035937">
    <property type="entry name" value="FPG_N"/>
</dbReference>
<evidence type="ECO:0000256" key="9">
    <source>
        <dbReference type="ARBA" id="ARBA00023125"/>
    </source>
</evidence>
<dbReference type="PROSITE" id="PS51068">
    <property type="entry name" value="FPG_CAT"/>
    <property type="match status" value="1"/>
</dbReference>
<evidence type="ECO:0000256" key="10">
    <source>
        <dbReference type="ARBA" id="ARBA00023204"/>
    </source>
</evidence>
<dbReference type="PROSITE" id="PS51066">
    <property type="entry name" value="ZF_FPG_2"/>
    <property type="match status" value="1"/>
</dbReference>
<evidence type="ECO:0000256" key="14">
    <source>
        <dbReference type="ARBA" id="ARBA00044632"/>
    </source>
</evidence>
<dbReference type="InterPro" id="IPR015886">
    <property type="entry name" value="H2TH_FPG"/>
</dbReference>
<keyword evidence="4 15" id="KW-0479">Metal-binding</keyword>
<dbReference type="PANTHER" id="PTHR22993">
    <property type="entry name" value="FORMAMIDOPYRIMIDINE-DNA GLYCOSYLASE"/>
    <property type="match status" value="1"/>
</dbReference>
<evidence type="ECO:0000256" key="5">
    <source>
        <dbReference type="ARBA" id="ARBA00022763"/>
    </source>
</evidence>
<evidence type="ECO:0000256" key="1">
    <source>
        <dbReference type="ARBA" id="ARBA00001668"/>
    </source>
</evidence>
<dbReference type="SMART" id="SM00898">
    <property type="entry name" value="Fapy_DNA_glyco"/>
    <property type="match status" value="1"/>
</dbReference>
<dbReference type="AlphaFoldDB" id="A0A6G7PUL7"/>
<evidence type="ECO:0000313" key="16">
    <source>
        <dbReference type="EMBL" id="QIJ71375.1"/>
    </source>
</evidence>
<dbReference type="GO" id="GO:0003684">
    <property type="term" value="F:damaged DNA binding"/>
    <property type="evidence" value="ECO:0007669"/>
    <property type="project" value="InterPro"/>
</dbReference>
<feature type="active site" description="Proton donor; for delta-elimination activity" evidence="15">
    <location>
        <position position="257"/>
    </location>
</feature>
<dbReference type="Pfam" id="PF06831">
    <property type="entry name" value="H2TH"/>
    <property type="match status" value="1"/>
</dbReference>
<keyword evidence="12 15" id="KW-0511">Multifunctional enzyme</keyword>
<keyword evidence="17" id="KW-1185">Reference proteome</keyword>
<comment type="subunit">
    <text evidence="3 15">Monomer.</text>
</comment>
<organism evidence="16 17">
    <name type="scientific">Thermosulfuriphilus ammonigenes</name>
    <dbReference type="NCBI Taxonomy" id="1936021"/>
    <lineage>
        <taxon>Bacteria</taxon>
        <taxon>Pseudomonadati</taxon>
        <taxon>Thermodesulfobacteriota</taxon>
        <taxon>Thermodesulfobacteria</taxon>
        <taxon>Thermodesulfobacteriales</taxon>
        <taxon>Thermodesulfobacteriaceae</taxon>
        <taxon>Thermosulfuriphilus</taxon>
    </lineage>
</organism>
<keyword evidence="5 15" id="KW-0227">DNA damage</keyword>
<keyword evidence="8 15" id="KW-0862">Zinc</keyword>
<gene>
    <name evidence="15 16" type="primary">mutM</name>
    <name evidence="15" type="synonym">fpg</name>
    <name evidence="16" type="ORF">G4V39_03390</name>
</gene>
<dbReference type="EC" id="4.2.99.18" evidence="15"/>
<dbReference type="Gene3D" id="3.20.190.10">
    <property type="entry name" value="MutM-like, N-terminal"/>
    <property type="match status" value="1"/>
</dbReference>
<dbReference type="CDD" id="cd08966">
    <property type="entry name" value="EcFpg-like_N"/>
    <property type="match status" value="1"/>
</dbReference>
<dbReference type="Proteomes" id="UP000502179">
    <property type="component" value="Chromosome"/>
</dbReference>
<dbReference type="SUPFAM" id="SSF46946">
    <property type="entry name" value="S13-like H2TH domain"/>
    <property type="match status" value="1"/>
</dbReference>
<dbReference type="NCBIfam" id="NF002211">
    <property type="entry name" value="PRK01103.1"/>
    <property type="match status" value="1"/>
</dbReference>
<feature type="binding site" evidence="15">
    <location>
        <position position="88"/>
    </location>
    <ligand>
        <name>DNA</name>
        <dbReference type="ChEBI" id="CHEBI:16991"/>
    </ligand>
</feature>
<comment type="function">
    <text evidence="15">Involved in base excision repair of DNA damaged by oxidation or by mutagenic agents. Acts as DNA glycosylase that recognizes and removes damaged bases. Has a preference for oxidized purines, such as 7,8-dihydro-8-oxoguanine (8-oxoG). Has AP (apurinic/apyrimidinic) lyase activity and introduces nicks in the DNA strand. Cleaves the DNA backbone by beta-delta elimination to generate a single-strand break at the site of the removed base with both 3'- and 5'-phosphates.</text>
</comment>
<dbReference type="PANTHER" id="PTHR22993:SF9">
    <property type="entry name" value="FORMAMIDOPYRIMIDINE-DNA GLYCOSYLASE"/>
    <property type="match status" value="1"/>
</dbReference>
<feature type="active site" description="Schiff-base intermediate with DNA" evidence="15">
    <location>
        <position position="2"/>
    </location>
</feature>
<dbReference type="InterPro" id="IPR015887">
    <property type="entry name" value="DNA_glyclase_Znf_dom_DNA_BS"/>
</dbReference>
<evidence type="ECO:0000256" key="3">
    <source>
        <dbReference type="ARBA" id="ARBA00011245"/>
    </source>
</evidence>
<sequence length="276" mass="31053">MPELPEVETVVRDLKPRLTGRRISGLKVLLPKLLRQKPAEFNRIIGHKILGLSRRGKLILIHLSGDLTLIVHLKLTGRLVHGKNQPDHTHVIFEFDNGSRLFYADLRQFGFLDLVPTSRLKTHQALASLGPEPFDISEEEFLSILSRSRRKIKALLLDQNLIAGLGNIYTDEALFRAGIHPERPANTLTAEEARRLLEAIRQVLKEAISARGSSVRNYVDGQGRAGSFQSRHQVYHQQGKPCPRCGTPIVRKIVAGRGTHFCPYCQPFKHPLPSLD</sequence>
<comment type="caution">
    <text evidence="15">Lacks conserved residue(s) required for the propagation of feature annotation.</text>
</comment>
<evidence type="ECO:0000256" key="8">
    <source>
        <dbReference type="ARBA" id="ARBA00022833"/>
    </source>
</evidence>
<protein>
    <recommendedName>
        <fullName evidence="15">Formamidopyrimidine-DNA glycosylase</fullName>
        <shortName evidence="15">Fapy-DNA glycosylase</shortName>
        <ecNumber evidence="15">3.2.2.23</ecNumber>
    </recommendedName>
    <alternativeName>
        <fullName evidence="15">DNA-(apurinic or apyrimidinic site) lyase MutM</fullName>
        <shortName evidence="15">AP lyase MutM</shortName>
        <ecNumber evidence="15">4.2.99.18</ecNumber>
    </alternativeName>
</protein>
<dbReference type="InterPro" id="IPR010979">
    <property type="entry name" value="Ribosomal_uS13-like_H2TH"/>
</dbReference>
<dbReference type="KEGG" id="tav:G4V39_03390"/>
<dbReference type="FunFam" id="1.10.8.50:FF:000003">
    <property type="entry name" value="Formamidopyrimidine-DNA glycosylase"/>
    <property type="match status" value="1"/>
</dbReference>
<dbReference type="RefSeq" id="WP_166031596.1">
    <property type="nucleotide sequence ID" value="NZ_CP048877.1"/>
</dbReference>
<dbReference type="InterPro" id="IPR020629">
    <property type="entry name" value="FPG_Glyclase"/>
</dbReference>
<comment type="catalytic activity">
    <reaction evidence="14 15">
        <text>2'-deoxyribonucleotide-(2'-deoxyribose 5'-phosphate)-2'-deoxyribonucleotide-DNA = a 3'-end 2'-deoxyribonucleotide-(2,3-dehydro-2,3-deoxyribose 5'-phosphate)-DNA + a 5'-end 5'-phospho-2'-deoxyribonucleoside-DNA + H(+)</text>
        <dbReference type="Rhea" id="RHEA:66592"/>
        <dbReference type="Rhea" id="RHEA-COMP:13180"/>
        <dbReference type="Rhea" id="RHEA-COMP:16897"/>
        <dbReference type="Rhea" id="RHEA-COMP:17067"/>
        <dbReference type="ChEBI" id="CHEBI:15378"/>
        <dbReference type="ChEBI" id="CHEBI:136412"/>
        <dbReference type="ChEBI" id="CHEBI:157695"/>
        <dbReference type="ChEBI" id="CHEBI:167181"/>
        <dbReference type="EC" id="4.2.99.18"/>
    </reaction>
</comment>
<evidence type="ECO:0000256" key="15">
    <source>
        <dbReference type="HAMAP-Rule" id="MF_00103"/>
    </source>
</evidence>
<evidence type="ECO:0000256" key="12">
    <source>
        <dbReference type="ARBA" id="ARBA00023268"/>
    </source>
</evidence>
<dbReference type="Gene3D" id="1.10.8.50">
    <property type="match status" value="1"/>
</dbReference>
<feature type="binding site" evidence="15">
    <location>
        <position position="107"/>
    </location>
    <ligand>
        <name>DNA</name>
        <dbReference type="ChEBI" id="CHEBI:16991"/>
    </ligand>
</feature>
<name>A0A6G7PUL7_9BACT</name>
<dbReference type="EC" id="3.2.2.23" evidence="15"/>
<dbReference type="GO" id="GO:0008270">
    <property type="term" value="F:zinc ion binding"/>
    <property type="evidence" value="ECO:0007669"/>
    <property type="project" value="UniProtKB-UniRule"/>
</dbReference>
<dbReference type="InterPro" id="IPR010663">
    <property type="entry name" value="Znf_FPG/IleRS"/>
</dbReference>
<evidence type="ECO:0000256" key="7">
    <source>
        <dbReference type="ARBA" id="ARBA00022801"/>
    </source>
</evidence>
<proteinExistence type="inferred from homology"/>
<comment type="cofactor">
    <cofactor evidence="15">
        <name>Zn(2+)</name>
        <dbReference type="ChEBI" id="CHEBI:29105"/>
    </cofactor>
    <text evidence="15">Binds 1 zinc ion per subunit.</text>
</comment>
<dbReference type="InterPro" id="IPR000214">
    <property type="entry name" value="Znf_DNA_glyclase/AP_lyase"/>
</dbReference>
<keyword evidence="13 15" id="KW-0326">Glycosidase</keyword>
<comment type="similarity">
    <text evidence="2 15">Belongs to the FPG family.</text>
</comment>
<dbReference type="SUPFAM" id="SSF81624">
    <property type="entry name" value="N-terminal domain of MutM-like DNA repair proteins"/>
    <property type="match status" value="1"/>
</dbReference>
<dbReference type="NCBIfam" id="TIGR00577">
    <property type="entry name" value="fpg"/>
    <property type="match status" value="1"/>
</dbReference>
<dbReference type="HAMAP" id="MF_00103">
    <property type="entry name" value="Fapy_DNA_glycosyl"/>
    <property type="match status" value="1"/>
</dbReference>
<keyword evidence="7 15" id="KW-0378">Hydrolase</keyword>
<keyword evidence="9 15" id="KW-0238">DNA-binding</keyword>
<keyword evidence="11 15" id="KW-0456">Lyase</keyword>
<dbReference type="GO" id="GO:0140078">
    <property type="term" value="F:class I DNA-(apurinic or apyrimidinic site) endonuclease activity"/>
    <property type="evidence" value="ECO:0007669"/>
    <property type="project" value="UniProtKB-EC"/>
</dbReference>
<keyword evidence="10 15" id="KW-0234">DNA repair</keyword>
<evidence type="ECO:0000256" key="4">
    <source>
        <dbReference type="ARBA" id="ARBA00022723"/>
    </source>
</evidence>
<reference evidence="16 17" key="1">
    <citation type="submission" date="2020-02" db="EMBL/GenBank/DDBJ databases">
        <title>Genome analysis of Thermosulfuriphilus ammonigenes ST65T, an anaerobic thermophilic chemolithoautotrophic bacterium isolated from a deep-sea hydrothermal vent.</title>
        <authorList>
            <person name="Slobodkina G."/>
            <person name="Allioux M."/>
            <person name="Merkel A."/>
            <person name="Alain K."/>
            <person name="Jebbar M."/>
            <person name="Slobodkin A."/>
        </authorList>
    </citation>
    <scope>NUCLEOTIDE SEQUENCE [LARGE SCALE GENOMIC DNA]</scope>
    <source>
        <strain evidence="16 17">ST65</strain>
    </source>
</reference>
<keyword evidence="6 15" id="KW-0863">Zinc-finger</keyword>
<accession>A0A6G7PUL7</accession>
<dbReference type="PROSITE" id="PS01242">
    <property type="entry name" value="ZF_FPG_1"/>
    <property type="match status" value="1"/>
</dbReference>
<comment type="catalytic activity">
    <reaction evidence="1 15">
        <text>Hydrolysis of DNA containing ring-opened 7-methylguanine residues, releasing 2,6-diamino-4-hydroxy-5-(N-methyl)formamidopyrimidine.</text>
        <dbReference type="EC" id="3.2.2.23"/>
    </reaction>
</comment>
<evidence type="ECO:0000256" key="6">
    <source>
        <dbReference type="ARBA" id="ARBA00022771"/>
    </source>
</evidence>